<name>A0AAD9JPZ1_RIDPI</name>
<feature type="compositionally biased region" description="Basic residues" evidence="6">
    <location>
        <begin position="111"/>
        <end position="168"/>
    </location>
</feature>
<comment type="subcellular location">
    <subcellularLocation>
        <location evidence="1">Secreted</location>
    </subcellularLocation>
</comment>
<feature type="chain" id="PRO_5042225796" description="AMOP domain-containing protein" evidence="7">
    <location>
        <begin position="24"/>
        <end position="508"/>
    </location>
</feature>
<keyword evidence="5" id="KW-1015">Disulfide bond</keyword>
<feature type="compositionally biased region" description="Basic residues" evidence="6">
    <location>
        <begin position="95"/>
        <end position="104"/>
    </location>
</feature>
<organism evidence="9 10">
    <name type="scientific">Ridgeia piscesae</name>
    <name type="common">Tubeworm</name>
    <dbReference type="NCBI Taxonomy" id="27915"/>
    <lineage>
        <taxon>Eukaryota</taxon>
        <taxon>Metazoa</taxon>
        <taxon>Spiralia</taxon>
        <taxon>Lophotrochozoa</taxon>
        <taxon>Annelida</taxon>
        <taxon>Polychaeta</taxon>
        <taxon>Sedentaria</taxon>
        <taxon>Canalipalpata</taxon>
        <taxon>Sabellida</taxon>
        <taxon>Siboglinidae</taxon>
        <taxon>Ridgeia</taxon>
    </lineage>
</organism>
<dbReference type="SUPFAM" id="SSF82895">
    <property type="entry name" value="TSP-1 type 1 repeat"/>
    <property type="match status" value="1"/>
</dbReference>
<evidence type="ECO:0000256" key="4">
    <source>
        <dbReference type="ARBA" id="ARBA00022729"/>
    </source>
</evidence>
<dbReference type="InterPro" id="IPR051867">
    <property type="entry name" value="Angio_Inhib/Adhesion_GPCR"/>
</dbReference>
<comment type="caution">
    <text evidence="9">The sequence shown here is derived from an EMBL/GenBank/DDBJ whole genome shotgun (WGS) entry which is preliminary data.</text>
</comment>
<evidence type="ECO:0000256" key="2">
    <source>
        <dbReference type="ARBA" id="ARBA00010198"/>
    </source>
</evidence>
<dbReference type="InterPro" id="IPR000884">
    <property type="entry name" value="TSP1_rpt"/>
</dbReference>
<reference evidence="9" key="1">
    <citation type="journal article" date="2023" name="Mol. Biol. Evol.">
        <title>Third-Generation Sequencing Reveals the Adaptive Role of the Epigenome in Three Deep-Sea Polychaetes.</title>
        <authorList>
            <person name="Perez M."/>
            <person name="Aroh O."/>
            <person name="Sun Y."/>
            <person name="Lan Y."/>
            <person name="Juniper S.K."/>
            <person name="Young C.R."/>
            <person name="Angers B."/>
            <person name="Qian P.Y."/>
        </authorList>
    </citation>
    <scope>NUCLEOTIDE SEQUENCE</scope>
    <source>
        <strain evidence="9">R07B-5</strain>
    </source>
</reference>
<evidence type="ECO:0000256" key="6">
    <source>
        <dbReference type="SAM" id="MobiDB-lite"/>
    </source>
</evidence>
<evidence type="ECO:0000256" key="5">
    <source>
        <dbReference type="ARBA" id="ARBA00023157"/>
    </source>
</evidence>
<dbReference type="Proteomes" id="UP001209878">
    <property type="component" value="Unassembled WGS sequence"/>
</dbReference>
<evidence type="ECO:0000256" key="7">
    <source>
        <dbReference type="SAM" id="SignalP"/>
    </source>
</evidence>
<feature type="domain" description="AMOP" evidence="8">
    <location>
        <begin position="335"/>
        <end position="496"/>
    </location>
</feature>
<protein>
    <recommendedName>
        <fullName evidence="8">AMOP domain-containing protein</fullName>
    </recommendedName>
</protein>
<feature type="compositionally biased region" description="Basic and acidic residues" evidence="6">
    <location>
        <begin position="490"/>
        <end position="508"/>
    </location>
</feature>
<feature type="region of interest" description="Disordered" evidence="6">
    <location>
        <begin position="481"/>
        <end position="508"/>
    </location>
</feature>
<evidence type="ECO:0000256" key="1">
    <source>
        <dbReference type="ARBA" id="ARBA00004613"/>
    </source>
</evidence>
<evidence type="ECO:0000256" key="3">
    <source>
        <dbReference type="ARBA" id="ARBA00022525"/>
    </source>
</evidence>
<evidence type="ECO:0000313" key="9">
    <source>
        <dbReference type="EMBL" id="KAK2156797.1"/>
    </source>
</evidence>
<proteinExistence type="inferred from homology"/>
<accession>A0AAD9JPZ1</accession>
<evidence type="ECO:0000313" key="10">
    <source>
        <dbReference type="Proteomes" id="UP001209878"/>
    </source>
</evidence>
<dbReference type="PANTHER" id="PTHR10239:SF29">
    <property type="entry name" value="AMOP DOMAIN-CONTAINING PROTEIN"/>
    <property type="match status" value="1"/>
</dbReference>
<dbReference type="PANTHER" id="PTHR10239">
    <property type="entry name" value="ISTHMIN-2"/>
    <property type="match status" value="1"/>
</dbReference>
<dbReference type="GO" id="GO:0005576">
    <property type="term" value="C:extracellular region"/>
    <property type="evidence" value="ECO:0007669"/>
    <property type="project" value="UniProtKB-SubCell"/>
</dbReference>
<feature type="region of interest" description="Disordered" evidence="6">
    <location>
        <begin position="313"/>
        <end position="337"/>
    </location>
</feature>
<dbReference type="SMART" id="SM00723">
    <property type="entry name" value="AMOP"/>
    <property type="match status" value="1"/>
</dbReference>
<keyword evidence="10" id="KW-1185">Reference proteome</keyword>
<sequence length="508" mass="58254">MTPCVRTASVVSLVLAVVSLVLARPPDVPVRTVCMPTVKGGCGGATVEQSEHTAENSSARTEQLEVLPTDSALQQAKSLNTSAVTQNTNIITEKKAKRKARRKQLLSNIASRRRLRRLRHRAKMRRRRKQKKERSRKLKKKQKTNKKRKRKPSSKRRKHADRKAHPTRKSALEQFSRIDFSRTEVGSINMSESENSSESEISKVYLAIKILRSKNDRRQFRIQQRRGPKTDDTQDSIVFEEIDSDFGSEDYVFPEDVEASRNRNADTEWTSWSECSATCGQGSRERSRSCGKDCHETEADQCRNHCAGDDDSADDGLASSGNTTLDGTQPEDTKDLNPATDHCEQWLRCANPFLRSYLMNIRHLPDCPCHYPKKLARDDRIWDRHQRRHFRWRDASDAASKLSVYRAGADRCIRSFVVPGTLSFAAQNCCYDGRGRLITRGRAAGTPHLISPDMSRALHHKVDILPWIICKGDWTRYHEARPPNNRRKCRENPKDAEFRRQTERARQY</sequence>
<dbReference type="Pfam" id="PF00090">
    <property type="entry name" value="TSP_1"/>
    <property type="match status" value="1"/>
</dbReference>
<dbReference type="InterPro" id="IPR036383">
    <property type="entry name" value="TSP1_rpt_sf"/>
</dbReference>
<dbReference type="Gene3D" id="2.20.100.10">
    <property type="entry name" value="Thrombospondin type-1 (TSP1) repeat"/>
    <property type="match status" value="1"/>
</dbReference>
<dbReference type="Pfam" id="PF03782">
    <property type="entry name" value="AMOP"/>
    <property type="match status" value="1"/>
</dbReference>
<gene>
    <name evidence="9" type="ORF">NP493_1940g00000</name>
</gene>
<dbReference type="InterPro" id="IPR005533">
    <property type="entry name" value="AMOP_dom"/>
</dbReference>
<feature type="signal peptide" evidence="7">
    <location>
        <begin position="1"/>
        <end position="23"/>
    </location>
</feature>
<feature type="region of interest" description="Disordered" evidence="6">
    <location>
        <begin position="94"/>
        <end position="176"/>
    </location>
</feature>
<evidence type="ECO:0000259" key="8">
    <source>
        <dbReference type="PROSITE" id="PS50856"/>
    </source>
</evidence>
<dbReference type="SMART" id="SM00209">
    <property type="entry name" value="TSP1"/>
    <property type="match status" value="1"/>
</dbReference>
<dbReference type="AlphaFoldDB" id="A0AAD9JPZ1"/>
<keyword evidence="3" id="KW-0964">Secreted</keyword>
<keyword evidence="4 7" id="KW-0732">Signal</keyword>
<dbReference type="EMBL" id="JAODUO010001938">
    <property type="protein sequence ID" value="KAK2156797.1"/>
    <property type="molecule type" value="Genomic_DNA"/>
</dbReference>
<comment type="similarity">
    <text evidence="2">Belongs to the isthmin family.</text>
</comment>
<dbReference type="PROSITE" id="PS50092">
    <property type="entry name" value="TSP1"/>
    <property type="match status" value="1"/>
</dbReference>
<dbReference type="PROSITE" id="PS50856">
    <property type="entry name" value="AMOP"/>
    <property type="match status" value="1"/>
</dbReference>